<evidence type="ECO:0000256" key="5">
    <source>
        <dbReference type="ARBA" id="ARBA00022692"/>
    </source>
</evidence>
<dbReference type="Gene3D" id="1.20.1730.10">
    <property type="entry name" value="Sodium/glucose cotransporter"/>
    <property type="match status" value="1"/>
</dbReference>
<dbReference type="InterPro" id="IPR038377">
    <property type="entry name" value="Na/Glc_symporter_sf"/>
</dbReference>
<name>A0A4W3JS80_CALMI</name>
<evidence type="ECO:0000256" key="4">
    <source>
        <dbReference type="ARBA" id="ARBA00022475"/>
    </source>
</evidence>
<feature type="transmembrane region" description="Helical" evidence="12">
    <location>
        <begin position="189"/>
        <end position="208"/>
    </location>
</feature>
<evidence type="ECO:0000256" key="3">
    <source>
        <dbReference type="ARBA" id="ARBA00022448"/>
    </source>
</evidence>
<dbReference type="STRING" id="7868.ENSCMIP00000042076"/>
<reference evidence="14" key="2">
    <citation type="journal article" date="2007" name="PLoS Biol.">
        <title>Survey sequencing and comparative analysis of the elephant shark (Callorhinchus milii) genome.</title>
        <authorList>
            <person name="Venkatesh B."/>
            <person name="Kirkness E.F."/>
            <person name="Loh Y.H."/>
            <person name="Halpern A.L."/>
            <person name="Lee A.P."/>
            <person name="Johnson J."/>
            <person name="Dandona N."/>
            <person name="Viswanathan L.D."/>
            <person name="Tay A."/>
            <person name="Venter J.C."/>
            <person name="Strausberg R.L."/>
            <person name="Brenner S."/>
        </authorList>
    </citation>
    <scope>NUCLEOTIDE SEQUENCE [LARGE SCALE GENOMIC DNA]</scope>
</reference>
<evidence type="ECO:0000256" key="8">
    <source>
        <dbReference type="ARBA" id="ARBA00023065"/>
    </source>
</evidence>
<feature type="transmembrane region" description="Helical" evidence="12">
    <location>
        <begin position="444"/>
        <end position="466"/>
    </location>
</feature>
<feature type="transmembrane region" description="Helical" evidence="12">
    <location>
        <begin position="239"/>
        <end position="258"/>
    </location>
</feature>
<reference evidence="13" key="4">
    <citation type="submission" date="2025-08" db="UniProtKB">
        <authorList>
            <consortium name="Ensembl"/>
        </authorList>
    </citation>
    <scope>IDENTIFICATION</scope>
</reference>
<keyword evidence="4" id="KW-1003">Cell membrane</keyword>
<reference evidence="13" key="5">
    <citation type="submission" date="2025-09" db="UniProtKB">
        <authorList>
            <consortium name="Ensembl"/>
        </authorList>
    </citation>
    <scope>IDENTIFICATION</scope>
</reference>
<dbReference type="PANTHER" id="PTHR42985">
    <property type="entry name" value="SODIUM-COUPLED MONOCARBOXYLATE TRANSPORTER"/>
    <property type="match status" value="1"/>
</dbReference>
<feature type="transmembrane region" description="Helical" evidence="12">
    <location>
        <begin position="12"/>
        <end position="31"/>
    </location>
</feature>
<evidence type="ECO:0000313" key="13">
    <source>
        <dbReference type="Ensembl" id="ENSCMIP00000042076.1"/>
    </source>
</evidence>
<protein>
    <submittedName>
        <fullName evidence="13">Sodium-coupled monocarboxylate transporter 1-like</fullName>
    </submittedName>
</protein>
<keyword evidence="14" id="KW-1185">Reference proteome</keyword>
<accession>A0A4W3JS80</accession>
<keyword evidence="7" id="KW-0915">Sodium</keyword>
<keyword evidence="10" id="KW-0739">Sodium transport</keyword>
<dbReference type="InParanoid" id="A0A4W3JS80"/>
<evidence type="ECO:0000256" key="1">
    <source>
        <dbReference type="ARBA" id="ARBA00004651"/>
    </source>
</evidence>
<dbReference type="CDD" id="cd11492">
    <property type="entry name" value="SLC5sbd_NIS-SMVT"/>
    <property type="match status" value="1"/>
</dbReference>
<reference evidence="14" key="3">
    <citation type="journal article" date="2014" name="Nature">
        <title>Elephant shark genome provides unique insights into gnathostome evolution.</title>
        <authorList>
            <consortium name="International Elephant Shark Genome Sequencing Consortium"/>
            <person name="Venkatesh B."/>
            <person name="Lee A.P."/>
            <person name="Ravi V."/>
            <person name="Maurya A.K."/>
            <person name="Lian M.M."/>
            <person name="Swann J.B."/>
            <person name="Ohta Y."/>
            <person name="Flajnik M.F."/>
            <person name="Sutoh Y."/>
            <person name="Kasahara M."/>
            <person name="Hoon S."/>
            <person name="Gangu V."/>
            <person name="Roy S.W."/>
            <person name="Irimia M."/>
            <person name="Korzh V."/>
            <person name="Kondrychyn I."/>
            <person name="Lim Z.W."/>
            <person name="Tay B.H."/>
            <person name="Tohari S."/>
            <person name="Kong K.W."/>
            <person name="Ho S."/>
            <person name="Lorente-Galdos B."/>
            <person name="Quilez J."/>
            <person name="Marques-Bonet T."/>
            <person name="Raney B.J."/>
            <person name="Ingham P.W."/>
            <person name="Tay A."/>
            <person name="Hillier L.W."/>
            <person name="Minx P."/>
            <person name="Boehm T."/>
            <person name="Wilson R.K."/>
            <person name="Brenner S."/>
            <person name="Warren W.C."/>
        </authorList>
    </citation>
    <scope>NUCLEOTIDE SEQUENCE [LARGE SCALE GENOMIC DNA]</scope>
</reference>
<dbReference type="InterPro" id="IPR001734">
    <property type="entry name" value="Na/solute_symporter"/>
</dbReference>
<comment type="subcellular location">
    <subcellularLocation>
        <location evidence="1">Cell membrane</location>
        <topology evidence="1">Multi-pass membrane protein</topology>
    </subcellularLocation>
</comment>
<feature type="transmembrane region" description="Helical" evidence="12">
    <location>
        <begin position="524"/>
        <end position="545"/>
    </location>
</feature>
<dbReference type="GeneTree" id="ENSGT00940000164120"/>
<keyword evidence="9 12" id="KW-0472">Membrane</keyword>
<keyword evidence="8" id="KW-0406">Ion transport</keyword>
<dbReference type="PROSITE" id="PS50283">
    <property type="entry name" value="NA_SOLUT_SYMP_3"/>
    <property type="match status" value="1"/>
</dbReference>
<feature type="transmembrane region" description="Helical" evidence="12">
    <location>
        <begin position="389"/>
        <end position="408"/>
    </location>
</feature>
<evidence type="ECO:0000313" key="14">
    <source>
        <dbReference type="Proteomes" id="UP000314986"/>
    </source>
</evidence>
<feature type="transmembrane region" description="Helical" evidence="12">
    <location>
        <begin position="159"/>
        <end position="177"/>
    </location>
</feature>
<gene>
    <name evidence="13" type="primary">LOC103175411</name>
</gene>
<dbReference type="OMA" id="QICIMLA"/>
<keyword evidence="6 12" id="KW-1133">Transmembrane helix</keyword>
<dbReference type="Proteomes" id="UP000314986">
    <property type="component" value="Unassembled WGS sequence"/>
</dbReference>
<evidence type="ECO:0000256" key="6">
    <source>
        <dbReference type="ARBA" id="ARBA00022989"/>
    </source>
</evidence>
<evidence type="ECO:0000256" key="7">
    <source>
        <dbReference type="ARBA" id="ARBA00023053"/>
    </source>
</evidence>
<sequence length="618" mass="68026">MSVNGVFQVWDYVVFACMLGMSAAIGIFHAFRRNGTAQGTTEDFLVGNRQISAYPIAFSLASSFLSAITVIGNPAEVYTYGIMFLMFAFSWLFTMIVTCLIYIPLFYRLNIISTYEYLHKRFGPFVRYQAVCCFLVYMFLYLGIVTYAPSLALSQVTGMNLWISIVMTALVCTFYTTLGGIKAVVWTDVFQVCVMFSGLLAVLIQGSIHFGGFRKIWSIAEDGGRLNFLDFDPDPRRRHTFWTIMVGGTFGWTATYGCNQAQVQRYLACKSEIDAKKAVMLNWIGMIIILSIACLCGLVLYAVYETCDPIKAGMVNNSNQLMPLLVMEILGHMPGVPGLFVASAYGGTLSTISSGINAMTAVMVEDFIKPIWKSWDHFSARKQTMISKFLAMMFGFLTIGLAGAASLLKGNIIQAALSVAGVIQGPILGVFTLAALFPKSNGKGAFTGLSVGLILGMWIGIGAQIYPPSDEFTKVLKTSIAGCLEPNSTISTPANITTWTVTMINHTSQEARPSIADNFYSLSYLYYSSVGCCSTLLVGLIVSMFTCKTGVEDVDPTLIAPIRHTIHNFFRRERVLPLFKKNQNTLNQCPADNPGFKKSLESFENTTQGLNYIESTEM</sequence>
<feature type="transmembrane region" description="Helical" evidence="12">
    <location>
        <begin position="324"/>
        <end position="345"/>
    </location>
</feature>
<feature type="transmembrane region" description="Helical" evidence="12">
    <location>
        <begin position="279"/>
        <end position="304"/>
    </location>
</feature>
<dbReference type="GO" id="GO:0006814">
    <property type="term" value="P:sodium ion transport"/>
    <property type="evidence" value="ECO:0007669"/>
    <property type="project" value="UniProtKB-KW"/>
</dbReference>
<reference evidence="14" key="1">
    <citation type="journal article" date="2006" name="Science">
        <title>Ancient noncoding elements conserved in the human genome.</title>
        <authorList>
            <person name="Venkatesh B."/>
            <person name="Kirkness E.F."/>
            <person name="Loh Y.H."/>
            <person name="Halpern A.L."/>
            <person name="Lee A.P."/>
            <person name="Johnson J."/>
            <person name="Dandona N."/>
            <person name="Viswanathan L.D."/>
            <person name="Tay A."/>
            <person name="Venter J.C."/>
            <person name="Strausberg R.L."/>
            <person name="Brenner S."/>
        </authorList>
    </citation>
    <scope>NUCLEOTIDE SEQUENCE [LARGE SCALE GENOMIC DNA]</scope>
</reference>
<dbReference type="InterPro" id="IPR051163">
    <property type="entry name" value="Sodium:Solute_Symporter_SSF"/>
</dbReference>
<comment type="similarity">
    <text evidence="2 11">Belongs to the sodium:solute symporter (SSF) (TC 2.A.21) family.</text>
</comment>
<dbReference type="AlphaFoldDB" id="A0A4W3JS80"/>
<feature type="transmembrane region" description="Helical" evidence="12">
    <location>
        <begin position="128"/>
        <end position="147"/>
    </location>
</feature>
<feature type="transmembrane region" description="Helical" evidence="12">
    <location>
        <begin position="77"/>
        <end position="107"/>
    </location>
</feature>
<dbReference type="NCBIfam" id="TIGR00813">
    <property type="entry name" value="sss"/>
    <property type="match status" value="1"/>
</dbReference>
<dbReference type="GO" id="GO:0015293">
    <property type="term" value="F:symporter activity"/>
    <property type="evidence" value="ECO:0007669"/>
    <property type="project" value="TreeGrafter"/>
</dbReference>
<evidence type="ECO:0000256" key="10">
    <source>
        <dbReference type="ARBA" id="ARBA00023201"/>
    </source>
</evidence>
<feature type="transmembrane region" description="Helical" evidence="12">
    <location>
        <begin position="414"/>
        <end position="437"/>
    </location>
</feature>
<evidence type="ECO:0000256" key="2">
    <source>
        <dbReference type="ARBA" id="ARBA00006434"/>
    </source>
</evidence>
<proteinExistence type="inferred from homology"/>
<keyword evidence="5 12" id="KW-0812">Transmembrane</keyword>
<dbReference type="GO" id="GO:0005886">
    <property type="term" value="C:plasma membrane"/>
    <property type="evidence" value="ECO:0007669"/>
    <property type="project" value="UniProtKB-SubCell"/>
</dbReference>
<dbReference type="Ensembl" id="ENSCMIT00000042677.1">
    <property type="protein sequence ID" value="ENSCMIP00000042076.1"/>
    <property type="gene ID" value="ENSCMIG00000017481.1"/>
</dbReference>
<evidence type="ECO:0000256" key="9">
    <source>
        <dbReference type="ARBA" id="ARBA00023136"/>
    </source>
</evidence>
<organism evidence="13 14">
    <name type="scientific">Callorhinchus milii</name>
    <name type="common">Ghost shark</name>
    <dbReference type="NCBI Taxonomy" id="7868"/>
    <lineage>
        <taxon>Eukaryota</taxon>
        <taxon>Metazoa</taxon>
        <taxon>Chordata</taxon>
        <taxon>Craniata</taxon>
        <taxon>Vertebrata</taxon>
        <taxon>Chondrichthyes</taxon>
        <taxon>Holocephali</taxon>
        <taxon>Chimaeriformes</taxon>
        <taxon>Callorhinchidae</taxon>
        <taxon>Callorhinchus</taxon>
    </lineage>
</organism>
<keyword evidence="3" id="KW-0813">Transport</keyword>
<evidence type="ECO:0000256" key="12">
    <source>
        <dbReference type="SAM" id="Phobius"/>
    </source>
</evidence>
<dbReference type="Pfam" id="PF00474">
    <property type="entry name" value="SSF"/>
    <property type="match status" value="1"/>
</dbReference>
<dbReference type="PANTHER" id="PTHR42985:SF45">
    <property type="entry name" value="SODIUM_IODIDE COTRANSPORTER-LIKE"/>
    <property type="match status" value="1"/>
</dbReference>
<feature type="transmembrane region" description="Helical" evidence="12">
    <location>
        <begin position="51"/>
        <end position="71"/>
    </location>
</feature>
<evidence type="ECO:0000256" key="11">
    <source>
        <dbReference type="RuleBase" id="RU362091"/>
    </source>
</evidence>